<dbReference type="EMBL" id="LACB01000280">
    <property type="protein sequence ID" value="KAJ9485208.1"/>
    <property type="molecule type" value="Genomic_DNA"/>
</dbReference>
<evidence type="ECO:0000256" key="2">
    <source>
        <dbReference type="ARBA" id="ARBA00022553"/>
    </source>
</evidence>
<feature type="region of interest" description="Disordered" evidence="8">
    <location>
        <begin position="2602"/>
        <end position="2621"/>
    </location>
</feature>
<dbReference type="Gene3D" id="1.10.1200.10">
    <property type="entry name" value="ACP-like"/>
    <property type="match status" value="1"/>
</dbReference>
<feature type="domain" description="Ketosynthase family 3 (KS3)" evidence="10">
    <location>
        <begin position="378"/>
        <end position="792"/>
    </location>
</feature>
<dbReference type="Pfam" id="PF02801">
    <property type="entry name" value="Ketoacyl-synt_C"/>
    <property type="match status" value="1"/>
</dbReference>
<name>A0AAI9TEA2_PENTH</name>
<dbReference type="InterPro" id="IPR042104">
    <property type="entry name" value="PKS_dehydratase_sf"/>
</dbReference>
<keyword evidence="5" id="KW-0511">Multifunctional enzyme</keyword>
<proteinExistence type="predicted"/>
<dbReference type="Gene3D" id="3.40.50.150">
    <property type="entry name" value="Vaccinia Virus protein VP39"/>
    <property type="match status" value="1"/>
</dbReference>
<dbReference type="SUPFAM" id="SSF47336">
    <property type="entry name" value="ACP-like"/>
    <property type="match status" value="1"/>
</dbReference>
<dbReference type="PROSITE" id="PS00012">
    <property type="entry name" value="PHOSPHOPANTETHEINE"/>
    <property type="match status" value="1"/>
</dbReference>
<keyword evidence="2" id="KW-0597">Phosphoprotein</keyword>
<feature type="region of interest" description="C-terminal hotdog fold" evidence="7">
    <location>
        <begin position="1444"/>
        <end position="1593"/>
    </location>
</feature>
<dbReference type="Pfam" id="PF00550">
    <property type="entry name" value="PP-binding"/>
    <property type="match status" value="1"/>
</dbReference>
<dbReference type="Proteomes" id="UP001227192">
    <property type="component" value="Unassembled WGS sequence"/>
</dbReference>
<keyword evidence="6" id="KW-0012">Acyltransferase</keyword>
<dbReference type="InterPro" id="IPR020841">
    <property type="entry name" value="PKS_Beta-ketoAc_synthase_dom"/>
</dbReference>
<dbReference type="Pfam" id="PF16073">
    <property type="entry name" value="SAT"/>
    <property type="match status" value="1"/>
</dbReference>
<dbReference type="InterPro" id="IPR020806">
    <property type="entry name" value="PKS_PP-bd"/>
</dbReference>
<dbReference type="PANTHER" id="PTHR45681:SF6">
    <property type="entry name" value="POLYKETIDE SYNTHASE 37"/>
    <property type="match status" value="1"/>
</dbReference>
<dbReference type="InterPro" id="IPR014030">
    <property type="entry name" value="Ketoacyl_synth_N"/>
</dbReference>
<protein>
    <submittedName>
        <fullName evidence="12">Uncharacterized protein</fullName>
    </submittedName>
</protein>
<comment type="caution">
    <text evidence="12">The sequence shown here is derived from an EMBL/GenBank/DDBJ whole genome shotgun (WGS) entry which is preliminary data.</text>
</comment>
<dbReference type="PROSITE" id="PS50075">
    <property type="entry name" value="CARRIER"/>
    <property type="match status" value="1"/>
</dbReference>
<dbReference type="InterPro" id="IPR016035">
    <property type="entry name" value="Acyl_Trfase/lysoPLipase"/>
</dbReference>
<feature type="region of interest" description="Disordered" evidence="8">
    <location>
        <begin position="1728"/>
        <end position="1766"/>
    </location>
</feature>
<dbReference type="InterPro" id="IPR014043">
    <property type="entry name" value="Acyl_transferase_dom"/>
</dbReference>
<evidence type="ECO:0000313" key="13">
    <source>
        <dbReference type="Proteomes" id="UP001227192"/>
    </source>
</evidence>
<dbReference type="GO" id="GO:0030639">
    <property type="term" value="P:polyketide biosynthetic process"/>
    <property type="evidence" value="ECO:0007669"/>
    <property type="project" value="UniProtKB-ARBA"/>
</dbReference>
<dbReference type="SMART" id="SM00825">
    <property type="entry name" value="PKS_KS"/>
    <property type="match status" value="1"/>
</dbReference>
<gene>
    <name evidence="12" type="ORF">VN97_g8161</name>
</gene>
<dbReference type="InterPro" id="IPR014031">
    <property type="entry name" value="Ketoacyl_synth_C"/>
</dbReference>
<dbReference type="Pfam" id="PF08242">
    <property type="entry name" value="Methyltransf_12"/>
    <property type="match status" value="1"/>
</dbReference>
<dbReference type="Gene3D" id="3.40.50.720">
    <property type="entry name" value="NAD(P)-binding Rossmann-like Domain"/>
    <property type="match status" value="1"/>
</dbReference>
<dbReference type="Pfam" id="PF18558">
    <property type="entry name" value="HTH_51"/>
    <property type="match status" value="1"/>
</dbReference>
<accession>A0AAI9TEA2</accession>
<dbReference type="GO" id="GO:0031177">
    <property type="term" value="F:phosphopantetheine binding"/>
    <property type="evidence" value="ECO:0007669"/>
    <property type="project" value="InterPro"/>
</dbReference>
<keyword evidence="13" id="KW-1185">Reference proteome</keyword>
<dbReference type="Pfam" id="PF00109">
    <property type="entry name" value="ketoacyl-synt"/>
    <property type="match status" value="1"/>
</dbReference>
<feature type="compositionally biased region" description="Polar residues" evidence="8">
    <location>
        <begin position="2610"/>
        <end position="2621"/>
    </location>
</feature>
<feature type="active site" description="Proton acceptor; for dehydratase activity" evidence="7">
    <location>
        <position position="1316"/>
    </location>
</feature>
<keyword evidence="4" id="KW-0521">NADP</keyword>
<evidence type="ECO:0000256" key="6">
    <source>
        <dbReference type="ARBA" id="ARBA00023315"/>
    </source>
</evidence>
<dbReference type="SMART" id="SM00827">
    <property type="entry name" value="PKS_AT"/>
    <property type="match status" value="1"/>
</dbReference>
<dbReference type="Gene3D" id="3.40.366.10">
    <property type="entry name" value="Malonyl-Coenzyme A Acyl Carrier Protein, domain 2"/>
    <property type="match status" value="2"/>
</dbReference>
<sequence length="2621" mass="287945">MVVSRLFLFGPQALGFNKQSFDTLRSALTNGSGDDWALKTLTGLRTSWTTASQKIPKLQSIPGDKLLEELEGWFKTGSYPESDSDLPNILLTPLVVLTQLTQCSRYLTLESTFPNDGATLGFCTGILSAFAVSSSSNRQDLHHFGAVAVHLAMLIGALVDAQEISDKVYGRAKSFALAWNSAEQGNILARIIDQFPEAYISVLYDTQRATLTTSQRTAHLLLQQLRAAGIVASEVGLRGRFHCQLHQNDLEMALRMCDSEPAFQFLDASKQTLPSYLNIDGSPVSAGKLHHLALKAILVEQSRWYETFAAVHSSQLHSENTQAISFGPSRCVPPSFVRSLGRRLIHAADLDQGTPQLSASVMDPKIRQNGGRDADDNSDDIAIIGMSIRVAGADDLGEFWDLNRRGESQHVEVPASRFGFQTQWREAEKRTWYGNFIDDVDAFDHKFFKKSPRESATMDPQQRLMLQAAYQAVEQSGYFALHNPDTHIGCYIGACAADYEHNVACHPPNAFTATGNLKSFIPGKVAHYFGWTGPGMTIDTACSASAVAIHTACRAILNGECTGGALAGGVATMSNPIWFQNLAGATFLSPTGQCKPFDEGADGYCRGEGIACVFLKKMSDAIADGNQVLGCISSTAVLQNQNCTPLFVPNSPSLSHLFREVVRKARLEPHHISVVEAHGTGTPVGDPAEYESIRLALANGGRTAPLQLGTVKGLVGHTEGTSGVISLIKVVLMMQEGLIPPQASHSKLSHLIAASEMIEIPNSLRSWDEPFKAALINNYGASGSNASMVVTHSPKADSASGMLEALAIKFPFWITGLDDRAVLGYCAKLSQFLMRVTNQKDTMATLANVSFNVSRQSNRNLPTGLLFSSSSLAELMEFLKSFASGNGQVVPVSMKPSRPVILCFGGQVSTFVGLDRAVYDKVKIFRSYLDQCDVVMRLLGLEGIFPEIFQRSPIQDTVKLQTILFAMQYSSAKTWMDCGVVVAAVVGHSFGELTALCVSGALSLRDAVKMVSGRAQLIRDSWGNDSGAMVAVEGDLALVGQLVKTANQSYEGSRPTNIACYNGPRSFTLAGGTGAIDILLRVVSEQASFSSLRTKKLNVSNAFHSALVDPLKPDLEKLGEELTFKSPVIPLYRSTDSGELADGLASNYVAQHMRQPVFFNNAIQRLAKEYPSSIWLEAGSNSTITVMANRALGTSSNSHFQAINLCSDNAMQTLADATMSLWKEGLRVSFWLHHAAQTSDYTPLILPPYQFEKHRHWMDLKVPRKTLSVGESSGVSASPQPEGLWTFMGYRDANEKVARFRINTMTDKYQKLVTGHLIAQTAPICPATLEVDMAIEALRSIRPQFVASEMQPQLVDMQNQMPVCMDPSRSVWLDCEAVDPECHMWEWQIVSGQDSDTRKGETIHVTGKIRFCSPDDQHYVNEFARYERMVGHKRCRDVLSSDENADDVIQGRNIYRSFAPVVDYGTVYQGVTKVVGKGDECAGRVRHSYNGDTWLDPLLCDCFSQVAGIWVNCMTDCASTDMYIAGGCELLMRSPAVRQGYAFPETWDVFASHHQKSDKIFLTDVFVFDPANGALVLVMLGINYIRVSKASMSKILTRLTAPDSMPASSSRPAAAVATDSDEPEILSTTAKPPVPAQGMAKEQKKKSTRPDLSQQVRDIIADISGLEASEIKEDSNLADFGIDSLLGMELAREVEAFFKCTLDQEELMEATNFRKFVKCIAAALHLDDGDGDATTEDEDRDSITTEASAGETPGSTPNKTPPGEKVDNALEVPHAAVLESFAESKMLTDNLIREYRIDNFADVIIARSNQLCVALVVEAFEQLGCPLRVATPGQVLDRIVYEPQHQRLVEYLYDLLEQTARLIDVGEDGRIQRTAVAFPKKSSEALLQELLRQFPEWIYANKLTFFAGQNLADVLRGRTDGIRVIFGSPEGRELVSALYCDHSFNKMSYHQMRDFIGRLVSRLPNDHGPLRILEMGAGTGGTTQVLVPFLANLGIPVEYTFTDLAPSMVALARRKYKPYSFMKFAVHDIEQPPASELRDQHIVIASNAVHATHSITQSAKNIRSALCPDGFLMMLEMTEIIPFIDIIFGLLEGWWLFDDGRRHAIAPPSRWERDLQSVGFGHVDWTDGSLPENEIQKVIIAMASGPAQEHLPKPSPNVQSSDVGTDEAREAEVAKYVETYSQGFAAPSLKSGPLSIEHLRGHCILLTGATGSLGSHLVEKLIQQGDVRHVVCVNRHSNTPVAARQQQALSSRGIKLSASDQSKLRFIETDTSKPQLGVSPAEYEWLTQNVTHIIHNAWPMSGKRPVKAFTAQFESLRHLIDLAQDVASERPKGFQVGFQLVSSIGVVGHYPLWSNRVHVPEERMEIKSVLGNGYCEAKFVCERMLDATLHRYPQHFRVMTARLGQIAGSETSGYWNPIEHLSFLVKSSQSLRILPSFEGTLSWVPVNNVAGTLKDLLLAKGAPHPFYHIDNPVGQPWSDMIRILADALAIPNGNIIPFDHWIQRVRRSPLPVETENPAGRLVDFLDDHFLRMSCGGLLLDTTHTQEHSPTLARQGPVSADVARKWNADGETMQIDSICKKWTGREKREGEREWKLSTTDVDLSHVGPGASGTQAPNNIYFS</sequence>
<keyword evidence="3" id="KW-0808">Transferase</keyword>
<dbReference type="InterPro" id="IPR016036">
    <property type="entry name" value="Malonyl_transacylase_ACP-bd"/>
</dbReference>
<feature type="region of interest" description="N-terminal hotdog fold" evidence="7">
    <location>
        <begin position="1281"/>
        <end position="1416"/>
    </location>
</feature>
<dbReference type="SUPFAM" id="SSF55048">
    <property type="entry name" value="Probable ACP-binding domain of malonyl-CoA ACP transacylase"/>
    <property type="match status" value="1"/>
</dbReference>
<dbReference type="InterPro" id="IPR036736">
    <property type="entry name" value="ACP-like_sf"/>
</dbReference>
<dbReference type="SUPFAM" id="SSF53901">
    <property type="entry name" value="Thiolase-like"/>
    <property type="match status" value="1"/>
</dbReference>
<evidence type="ECO:0000256" key="5">
    <source>
        <dbReference type="ARBA" id="ARBA00023268"/>
    </source>
</evidence>
<evidence type="ECO:0000313" key="12">
    <source>
        <dbReference type="EMBL" id="KAJ9485208.1"/>
    </source>
</evidence>
<dbReference type="Gene3D" id="3.40.47.10">
    <property type="match status" value="1"/>
</dbReference>
<dbReference type="PROSITE" id="PS52019">
    <property type="entry name" value="PKS_MFAS_DH"/>
    <property type="match status" value="1"/>
</dbReference>
<dbReference type="SMART" id="SM00823">
    <property type="entry name" value="PKS_PP"/>
    <property type="match status" value="1"/>
</dbReference>
<dbReference type="Gene3D" id="3.30.70.3290">
    <property type="match status" value="1"/>
</dbReference>
<keyword evidence="1" id="KW-0596">Phosphopantetheine</keyword>
<dbReference type="Pfam" id="PF07993">
    <property type="entry name" value="NAD_binding_4"/>
    <property type="match status" value="1"/>
</dbReference>
<dbReference type="InterPro" id="IPR041068">
    <property type="entry name" value="HTH_51"/>
</dbReference>
<evidence type="ECO:0000256" key="4">
    <source>
        <dbReference type="ARBA" id="ARBA00022857"/>
    </source>
</evidence>
<reference evidence="12" key="2">
    <citation type="journal article" date="2016" name="Fungal Biol.">
        <title>Ochratoxin A production by Penicillium thymicola.</title>
        <authorList>
            <person name="Nguyen H.D.T."/>
            <person name="McMullin D.R."/>
            <person name="Ponomareva E."/>
            <person name="Riley R."/>
            <person name="Pomraning K.R."/>
            <person name="Baker S.E."/>
            <person name="Seifert K.A."/>
        </authorList>
    </citation>
    <scope>NUCLEOTIDE SEQUENCE</scope>
    <source>
        <strain evidence="12">DAOM 180753</strain>
    </source>
</reference>
<dbReference type="PROSITE" id="PS52004">
    <property type="entry name" value="KS3_2"/>
    <property type="match status" value="1"/>
</dbReference>
<dbReference type="InterPro" id="IPR029063">
    <property type="entry name" value="SAM-dependent_MTases_sf"/>
</dbReference>
<dbReference type="InterPro" id="IPR013217">
    <property type="entry name" value="Methyltransf_12"/>
</dbReference>
<dbReference type="InterPro" id="IPR009081">
    <property type="entry name" value="PP-bd_ACP"/>
</dbReference>
<dbReference type="InterPro" id="IPR013120">
    <property type="entry name" value="FAR_NAD-bd"/>
</dbReference>
<dbReference type="CDD" id="cd02440">
    <property type="entry name" value="AdoMet_MTases"/>
    <property type="match status" value="1"/>
</dbReference>
<dbReference type="SUPFAM" id="SSF52151">
    <property type="entry name" value="FabD/lysophospholipase-like"/>
    <property type="match status" value="1"/>
</dbReference>
<feature type="domain" description="Carrier" evidence="9">
    <location>
        <begin position="1650"/>
        <end position="1724"/>
    </location>
</feature>
<dbReference type="PANTHER" id="PTHR45681">
    <property type="entry name" value="POLYKETIDE SYNTHASE 44-RELATED"/>
    <property type="match status" value="1"/>
</dbReference>
<evidence type="ECO:0000256" key="8">
    <source>
        <dbReference type="SAM" id="MobiDB-lite"/>
    </source>
</evidence>
<dbReference type="InterPro" id="IPR036291">
    <property type="entry name" value="NAD(P)-bd_dom_sf"/>
</dbReference>
<dbReference type="InterPro" id="IPR006162">
    <property type="entry name" value="Ppantetheine_attach_site"/>
</dbReference>
<evidence type="ECO:0000256" key="7">
    <source>
        <dbReference type="PROSITE-ProRule" id="PRU01363"/>
    </source>
</evidence>
<dbReference type="InterPro" id="IPR049900">
    <property type="entry name" value="PKS_mFAS_DH"/>
</dbReference>
<dbReference type="SUPFAM" id="SSF51735">
    <property type="entry name" value="NAD(P)-binding Rossmann-fold domains"/>
    <property type="match status" value="1"/>
</dbReference>
<evidence type="ECO:0000256" key="3">
    <source>
        <dbReference type="ARBA" id="ARBA00022679"/>
    </source>
</evidence>
<dbReference type="InterPro" id="IPR032088">
    <property type="entry name" value="SAT"/>
</dbReference>
<evidence type="ECO:0000256" key="1">
    <source>
        <dbReference type="ARBA" id="ARBA00022450"/>
    </source>
</evidence>
<organism evidence="12 13">
    <name type="scientific">Penicillium thymicola</name>
    <dbReference type="NCBI Taxonomy" id="293382"/>
    <lineage>
        <taxon>Eukaryota</taxon>
        <taxon>Fungi</taxon>
        <taxon>Dikarya</taxon>
        <taxon>Ascomycota</taxon>
        <taxon>Pezizomycotina</taxon>
        <taxon>Eurotiomycetes</taxon>
        <taxon>Eurotiomycetidae</taxon>
        <taxon>Eurotiales</taxon>
        <taxon>Aspergillaceae</taxon>
        <taxon>Penicillium</taxon>
    </lineage>
</organism>
<evidence type="ECO:0000259" key="10">
    <source>
        <dbReference type="PROSITE" id="PS52004"/>
    </source>
</evidence>
<dbReference type="InterPro" id="IPR001227">
    <property type="entry name" value="Ac_transferase_dom_sf"/>
</dbReference>
<feature type="compositionally biased region" description="Low complexity" evidence="8">
    <location>
        <begin position="1602"/>
        <end position="1617"/>
    </location>
</feature>
<dbReference type="SUPFAM" id="SSF53335">
    <property type="entry name" value="S-adenosyl-L-methionine-dependent methyltransferases"/>
    <property type="match status" value="1"/>
</dbReference>
<feature type="region of interest" description="Disordered" evidence="8">
    <location>
        <begin position="1602"/>
        <end position="1653"/>
    </location>
</feature>
<dbReference type="InterPro" id="IPR016039">
    <property type="entry name" value="Thiolase-like"/>
</dbReference>
<dbReference type="InterPro" id="IPR050444">
    <property type="entry name" value="Polyketide_Synthase"/>
</dbReference>
<dbReference type="CDD" id="cd00833">
    <property type="entry name" value="PKS"/>
    <property type="match status" value="1"/>
</dbReference>
<dbReference type="GO" id="GO:0016746">
    <property type="term" value="F:acyltransferase activity"/>
    <property type="evidence" value="ECO:0007669"/>
    <property type="project" value="UniProtKB-KW"/>
</dbReference>
<evidence type="ECO:0000259" key="11">
    <source>
        <dbReference type="PROSITE" id="PS52019"/>
    </source>
</evidence>
<reference evidence="12" key="1">
    <citation type="submission" date="2015-06" db="EMBL/GenBank/DDBJ databases">
        <authorList>
            <person name="Nguyen H."/>
        </authorList>
    </citation>
    <scope>NUCLEOTIDE SEQUENCE</scope>
    <source>
        <strain evidence="12">DAOM 180753</strain>
    </source>
</reference>
<feature type="domain" description="PKS/mFAS DH" evidence="11">
    <location>
        <begin position="1281"/>
        <end position="1593"/>
    </location>
</feature>
<feature type="compositionally biased region" description="Acidic residues" evidence="8">
    <location>
        <begin position="1729"/>
        <end position="1740"/>
    </location>
</feature>
<dbReference type="Gene3D" id="3.10.129.110">
    <property type="entry name" value="Polyketide synthase dehydratase"/>
    <property type="match status" value="1"/>
</dbReference>
<dbReference type="Pfam" id="PF00698">
    <property type="entry name" value="Acyl_transf_1"/>
    <property type="match status" value="1"/>
</dbReference>
<feature type="active site" description="Proton donor; for dehydratase activity" evidence="7">
    <location>
        <position position="1501"/>
    </location>
</feature>
<evidence type="ECO:0000259" key="9">
    <source>
        <dbReference type="PROSITE" id="PS50075"/>
    </source>
</evidence>